<proteinExistence type="predicted"/>
<dbReference type="Proteomes" id="UP000514462">
    <property type="component" value="Chromosome"/>
</dbReference>
<dbReference type="AlphaFoldDB" id="A0AAP9QZR6"/>
<dbReference type="InterPro" id="IPR038627">
    <property type="entry name" value="YebG-like_sf"/>
</dbReference>
<feature type="region of interest" description="Disordered" evidence="1">
    <location>
        <begin position="76"/>
        <end position="117"/>
    </location>
</feature>
<organism evidence="2 3">
    <name type="scientific">Klebsiella aerogenes</name>
    <name type="common">Enterobacter aerogenes</name>
    <dbReference type="NCBI Taxonomy" id="548"/>
    <lineage>
        <taxon>Bacteria</taxon>
        <taxon>Pseudomonadati</taxon>
        <taxon>Pseudomonadota</taxon>
        <taxon>Gammaproteobacteria</taxon>
        <taxon>Enterobacterales</taxon>
        <taxon>Enterobacteriaceae</taxon>
        <taxon>Klebsiella/Raoultella group</taxon>
        <taxon>Klebsiella</taxon>
    </lineage>
</organism>
<evidence type="ECO:0000313" key="2">
    <source>
        <dbReference type="EMBL" id="QMR41678.1"/>
    </source>
</evidence>
<dbReference type="EMBL" id="CP055904">
    <property type="protein sequence ID" value="QMR41678.1"/>
    <property type="molecule type" value="Genomic_DNA"/>
</dbReference>
<dbReference type="InterPro" id="IPR009813">
    <property type="entry name" value="Uncharacterised_YebG"/>
</dbReference>
<dbReference type="Gene3D" id="1.10.10.710">
    <property type="entry name" value="PSPTO_1197 like"/>
    <property type="match status" value="1"/>
</dbReference>
<reference evidence="3" key="1">
    <citation type="submission" date="2020-06" db="EMBL/GenBank/DDBJ databases">
        <title>REHAB project genomes.</title>
        <authorList>
            <person name="Shaw L.P."/>
        </authorList>
    </citation>
    <scope>NUCLEOTIDE SEQUENCE [LARGE SCALE GENOMIC DNA]</scope>
    <source>
        <strain evidence="3">RHBSTW-00938</strain>
    </source>
</reference>
<feature type="compositionally biased region" description="Basic and acidic residues" evidence="1">
    <location>
        <begin position="76"/>
        <end position="86"/>
    </location>
</feature>
<evidence type="ECO:0000256" key="1">
    <source>
        <dbReference type="SAM" id="MobiDB-lite"/>
    </source>
</evidence>
<accession>A0AAP9QZR6</accession>
<feature type="compositionally biased region" description="Low complexity" evidence="1">
    <location>
        <begin position="87"/>
        <end position="105"/>
    </location>
</feature>
<dbReference type="Pfam" id="PF07130">
    <property type="entry name" value="YebG"/>
    <property type="match status" value="1"/>
</dbReference>
<name>A0AAP9QZR6_KLEAE</name>
<evidence type="ECO:0000313" key="3">
    <source>
        <dbReference type="Proteomes" id="UP000514462"/>
    </source>
</evidence>
<gene>
    <name evidence="2" type="ORF">HV331_20275</name>
</gene>
<protein>
    <submittedName>
        <fullName evidence="2">YebG family protein</fullName>
    </submittedName>
</protein>
<sequence length="117" mass="12913">MAVEIKYVVIREGEEKMSFASKKEADAYDKMLDLAEVLNDWLVACPLELDEAQRDNMSMWLAERKDALHHILKSGKLPEAEEHAEAAAEMPESAIAEAESSVADEGAAKKPRKAKAA</sequence>
<dbReference type="RefSeq" id="WP_045376144.1">
    <property type="nucleotide sequence ID" value="NZ_CABHFP010000006.1"/>
</dbReference>